<feature type="transmembrane region" description="Helical" evidence="12">
    <location>
        <begin position="7"/>
        <end position="30"/>
    </location>
</feature>
<dbReference type="PROSITE" id="PS51450">
    <property type="entry name" value="LRR"/>
    <property type="match status" value="1"/>
</dbReference>
<dbReference type="Gene3D" id="3.80.10.10">
    <property type="entry name" value="Ribonuclease Inhibitor"/>
    <property type="match status" value="5"/>
</dbReference>
<accession>A0A4S4E757</accession>
<dbReference type="Pfam" id="PF00560">
    <property type="entry name" value="LRR_1"/>
    <property type="match status" value="6"/>
</dbReference>
<feature type="domain" description="Leucine-rich repeat-containing N-terminal plant-type" evidence="13">
    <location>
        <begin position="36"/>
        <end position="74"/>
    </location>
</feature>
<comment type="caution">
    <text evidence="14">The sequence shown here is derived from an EMBL/GenBank/DDBJ whole genome shotgun (WGS) entry which is preliminary data.</text>
</comment>
<dbReference type="PANTHER" id="PTHR48063:SF112">
    <property type="entry name" value="RECEPTOR LIKE PROTEIN 30-LIKE"/>
    <property type="match status" value="1"/>
</dbReference>
<dbReference type="EMBL" id="SDRB02006989">
    <property type="protein sequence ID" value="THG11873.1"/>
    <property type="molecule type" value="Genomic_DNA"/>
</dbReference>
<evidence type="ECO:0000256" key="12">
    <source>
        <dbReference type="SAM" id="Phobius"/>
    </source>
</evidence>
<keyword evidence="8" id="KW-0677">Repeat</keyword>
<evidence type="ECO:0000256" key="1">
    <source>
        <dbReference type="ARBA" id="ARBA00004251"/>
    </source>
</evidence>
<dbReference type="SUPFAM" id="SSF52047">
    <property type="entry name" value="RNI-like"/>
    <property type="match status" value="1"/>
</dbReference>
<evidence type="ECO:0000256" key="11">
    <source>
        <dbReference type="ARBA" id="ARBA00023180"/>
    </source>
</evidence>
<comment type="subcellular location">
    <subcellularLocation>
        <location evidence="1">Cell membrane</location>
        <topology evidence="1">Single-pass type I membrane protein</topology>
    </subcellularLocation>
</comment>
<dbReference type="FunFam" id="3.80.10.10:FF:000383">
    <property type="entry name" value="Leucine-rich repeat receptor protein kinase EMS1"/>
    <property type="match status" value="1"/>
</dbReference>
<evidence type="ECO:0000256" key="7">
    <source>
        <dbReference type="ARBA" id="ARBA00022729"/>
    </source>
</evidence>
<keyword evidence="11" id="KW-0325">Glycoprotein</keyword>
<sequence>MGESKRVVQVLFLCFLIIATISIIPCYGNLEVVCLESEKRALLSFKQGLKDPSNRLSSWDLEDDCCKWAGVVCNNLTGHVHELHLQNTYGYTTQAEFKVYMKSKLSGEVNPSLLDLKHLNYLDLSGNDFGGIPIPSFLGSQVCLQYLNLSESGFAGIVPHQLGNLSSLRSLSLKGPSPYDELVLEVENLQWLSGLSTLEHLDLSQVNLNKTPNWLHEINMLPSLVDLGLSYCGLQRIAPLPYVNFTSLVVLDLSENEFNSLIPRWIFSLSNLVSLDLGFSYFEGPIPSGLQNMTELRNLDLSLNYFNSSIPNWLYNLSHLELLDLNTNQLEGMISSSIENLTSIVTLDLSSNELEGRVTRVVGKTCNLENLDLSQNKFWGDMSELFESLTKCKSLKMLYLGQNSFSGPIPKSIGRCLSLEDLDLGMNQLNGTLPKSLGHLSKLKSLYIDHNLLEGVVSEVHFINLSSLKEFGASRNQLDLKVSSEWIPPFHLHRIELGSWNLGRQFPAWLHSQKGFVDLDLSCTGILDNIPSWFWNLSPHFNYLNLSHNQIQGKIPDILKVSSEFSMIYLSSNRFSGPLPRVSSMVTELDLSNNSFFGNIFHFLCDRKDEPNKLNILHLGGNFLSGEIPDCWMNWSALKVIELGNNHLSGKIPNSLGYLRQLQSLHLRNNSLSGEVRLSLENCTELITIDLGWNQFVGRIPIWLGRSLSKLMILGLRSNNFYGKIPSELCYLTSLQILDLANNSFSGSIPHCFKNFTALTVKQNSSVRISYSIYSGVFFENAFVMTKGQEFQYNTILTLVTSMDLSDNNMSGEIPEELTSLLGLRSLNLSGNHLTGVIPNRIGGMVLLESLDLSKNQLFGEIPTSMLNLTFLSYLNLSYNKLSGRIPSGTLALSATNFVDLHSQAIVPPMVAHLRLEKEMKKALNLKWIGSTWLWDWGLWWVFGVFLVLCCSTRHGDLPIFNF</sequence>
<keyword evidence="9 12" id="KW-1133">Transmembrane helix</keyword>
<dbReference type="SMART" id="SM00369">
    <property type="entry name" value="LRR_TYP"/>
    <property type="match status" value="8"/>
</dbReference>
<keyword evidence="15" id="KW-1185">Reference proteome</keyword>
<dbReference type="Pfam" id="PF08263">
    <property type="entry name" value="LRRNT_2"/>
    <property type="match status" value="1"/>
</dbReference>
<evidence type="ECO:0000256" key="2">
    <source>
        <dbReference type="ARBA" id="ARBA00009592"/>
    </source>
</evidence>
<evidence type="ECO:0000256" key="6">
    <source>
        <dbReference type="ARBA" id="ARBA00022692"/>
    </source>
</evidence>
<proteinExistence type="inferred from homology"/>
<organism evidence="14 15">
    <name type="scientific">Camellia sinensis var. sinensis</name>
    <name type="common">China tea</name>
    <dbReference type="NCBI Taxonomy" id="542762"/>
    <lineage>
        <taxon>Eukaryota</taxon>
        <taxon>Viridiplantae</taxon>
        <taxon>Streptophyta</taxon>
        <taxon>Embryophyta</taxon>
        <taxon>Tracheophyta</taxon>
        <taxon>Spermatophyta</taxon>
        <taxon>Magnoliopsida</taxon>
        <taxon>eudicotyledons</taxon>
        <taxon>Gunneridae</taxon>
        <taxon>Pentapetalae</taxon>
        <taxon>asterids</taxon>
        <taxon>Ericales</taxon>
        <taxon>Theaceae</taxon>
        <taxon>Camellia</taxon>
    </lineage>
</organism>
<dbReference type="GO" id="GO:0051707">
    <property type="term" value="P:response to other organism"/>
    <property type="evidence" value="ECO:0007669"/>
    <property type="project" value="UniProtKB-ARBA"/>
</dbReference>
<dbReference type="InterPro" id="IPR046956">
    <property type="entry name" value="RLP23-like"/>
</dbReference>
<dbReference type="SUPFAM" id="SSF52058">
    <property type="entry name" value="L domain-like"/>
    <property type="match status" value="2"/>
</dbReference>
<dbReference type="FunFam" id="3.80.10.10:FF:000041">
    <property type="entry name" value="LRR receptor-like serine/threonine-protein kinase ERECTA"/>
    <property type="match status" value="2"/>
</dbReference>
<dbReference type="FunFam" id="3.80.10.10:FF:000095">
    <property type="entry name" value="LRR receptor-like serine/threonine-protein kinase GSO1"/>
    <property type="match status" value="1"/>
</dbReference>
<name>A0A4S4E757_CAMSN</name>
<dbReference type="AlphaFoldDB" id="A0A4S4E757"/>
<evidence type="ECO:0000256" key="9">
    <source>
        <dbReference type="ARBA" id="ARBA00022989"/>
    </source>
</evidence>
<keyword evidence="4" id="KW-0597">Phosphoprotein</keyword>
<dbReference type="SMART" id="SM00365">
    <property type="entry name" value="LRR_SD22"/>
    <property type="match status" value="5"/>
</dbReference>
<keyword evidence="6 12" id="KW-0812">Transmembrane</keyword>
<dbReference type="PANTHER" id="PTHR48063">
    <property type="entry name" value="LRR RECEPTOR-LIKE KINASE"/>
    <property type="match status" value="1"/>
</dbReference>
<protein>
    <recommendedName>
        <fullName evidence="13">Leucine-rich repeat-containing N-terminal plant-type domain-containing protein</fullName>
    </recommendedName>
</protein>
<dbReference type="InterPro" id="IPR003591">
    <property type="entry name" value="Leu-rich_rpt_typical-subtyp"/>
</dbReference>
<dbReference type="InterPro" id="IPR001611">
    <property type="entry name" value="Leu-rich_rpt"/>
</dbReference>
<dbReference type="Proteomes" id="UP000306102">
    <property type="component" value="Unassembled WGS sequence"/>
</dbReference>
<evidence type="ECO:0000313" key="15">
    <source>
        <dbReference type="Proteomes" id="UP000306102"/>
    </source>
</evidence>
<dbReference type="Pfam" id="PF13855">
    <property type="entry name" value="LRR_8"/>
    <property type="match status" value="4"/>
</dbReference>
<dbReference type="GO" id="GO:0005886">
    <property type="term" value="C:plasma membrane"/>
    <property type="evidence" value="ECO:0007669"/>
    <property type="project" value="UniProtKB-SubCell"/>
</dbReference>
<comment type="similarity">
    <text evidence="2">Belongs to the RLP family.</text>
</comment>
<evidence type="ECO:0000259" key="13">
    <source>
        <dbReference type="Pfam" id="PF08263"/>
    </source>
</evidence>
<dbReference type="GO" id="GO:0006952">
    <property type="term" value="P:defense response"/>
    <property type="evidence" value="ECO:0007669"/>
    <property type="project" value="UniProtKB-ARBA"/>
</dbReference>
<dbReference type="InterPro" id="IPR032675">
    <property type="entry name" value="LRR_dom_sf"/>
</dbReference>
<keyword evidence="3" id="KW-1003">Cell membrane</keyword>
<dbReference type="InterPro" id="IPR013210">
    <property type="entry name" value="LRR_N_plant-typ"/>
</dbReference>
<evidence type="ECO:0000313" key="14">
    <source>
        <dbReference type="EMBL" id="THG11873.1"/>
    </source>
</evidence>
<keyword evidence="7" id="KW-0732">Signal</keyword>
<dbReference type="STRING" id="542762.A0A4S4E757"/>
<evidence type="ECO:0000256" key="5">
    <source>
        <dbReference type="ARBA" id="ARBA00022614"/>
    </source>
</evidence>
<keyword evidence="5" id="KW-0433">Leucine-rich repeat</keyword>
<evidence type="ECO:0000256" key="4">
    <source>
        <dbReference type="ARBA" id="ARBA00022553"/>
    </source>
</evidence>
<reference evidence="14 15" key="1">
    <citation type="journal article" date="2018" name="Proc. Natl. Acad. Sci. U.S.A.">
        <title>Draft genome sequence of Camellia sinensis var. sinensis provides insights into the evolution of the tea genome and tea quality.</title>
        <authorList>
            <person name="Wei C."/>
            <person name="Yang H."/>
            <person name="Wang S."/>
            <person name="Zhao J."/>
            <person name="Liu C."/>
            <person name="Gao L."/>
            <person name="Xia E."/>
            <person name="Lu Y."/>
            <person name="Tai Y."/>
            <person name="She G."/>
            <person name="Sun J."/>
            <person name="Cao H."/>
            <person name="Tong W."/>
            <person name="Gao Q."/>
            <person name="Li Y."/>
            <person name="Deng W."/>
            <person name="Jiang X."/>
            <person name="Wang W."/>
            <person name="Chen Q."/>
            <person name="Zhang S."/>
            <person name="Li H."/>
            <person name="Wu J."/>
            <person name="Wang P."/>
            <person name="Li P."/>
            <person name="Shi C."/>
            <person name="Zheng F."/>
            <person name="Jian J."/>
            <person name="Huang B."/>
            <person name="Shan D."/>
            <person name="Shi M."/>
            <person name="Fang C."/>
            <person name="Yue Y."/>
            <person name="Li F."/>
            <person name="Li D."/>
            <person name="Wei S."/>
            <person name="Han B."/>
            <person name="Jiang C."/>
            <person name="Yin Y."/>
            <person name="Xia T."/>
            <person name="Zhang Z."/>
            <person name="Bennetzen J.L."/>
            <person name="Zhao S."/>
            <person name="Wan X."/>
        </authorList>
    </citation>
    <scope>NUCLEOTIDE SEQUENCE [LARGE SCALE GENOMIC DNA]</scope>
    <source>
        <strain evidence="15">cv. Shuchazao</strain>
        <tissue evidence="14">Leaf</tissue>
    </source>
</reference>
<evidence type="ECO:0000256" key="3">
    <source>
        <dbReference type="ARBA" id="ARBA00022475"/>
    </source>
</evidence>
<evidence type="ECO:0000256" key="8">
    <source>
        <dbReference type="ARBA" id="ARBA00022737"/>
    </source>
</evidence>
<evidence type="ECO:0000256" key="10">
    <source>
        <dbReference type="ARBA" id="ARBA00023136"/>
    </source>
</evidence>
<keyword evidence="10 12" id="KW-0472">Membrane</keyword>
<gene>
    <name evidence="14" type="ORF">TEA_000428</name>
</gene>